<reference evidence="1 2" key="1">
    <citation type="submission" date="2014-04" db="EMBL/GenBank/DDBJ databases">
        <title>A new species of microsporidia sheds light on the evolution of extreme parasitism.</title>
        <authorList>
            <person name="Haag K.L."/>
            <person name="James T.Y."/>
            <person name="Larsson R."/>
            <person name="Schaer T.M."/>
            <person name="Refardt D."/>
            <person name="Pombert J.-F."/>
            <person name="Ebert D."/>
        </authorList>
    </citation>
    <scope>NUCLEOTIDE SEQUENCE [LARGE SCALE GENOMIC DNA]</scope>
    <source>
        <strain evidence="1 2">UGP3</strain>
        <tissue evidence="1">Spores</tissue>
    </source>
</reference>
<gene>
    <name evidence="1" type="ORF">DI09_48p230</name>
</gene>
<evidence type="ECO:0008006" key="3">
    <source>
        <dbReference type="Google" id="ProtNLM"/>
    </source>
</evidence>
<accession>A0A098VPN1</accession>
<sequence>MVFGWIITFSSKGCPVRARIHGHSQVSIIGHRCGFDLVFRISFAFDRPSRLAKGRRWGNHSECPETDITLHVFVNNPALILYNRFGFKGESFLVNFYDKYLPPDSPFSKHALFLRLRQ</sequence>
<comment type="caution">
    <text evidence="1">The sequence shown here is derived from an EMBL/GenBank/DDBJ whole genome shotgun (WGS) entry which is preliminary data.</text>
</comment>
<dbReference type="RefSeq" id="XP_013237444.1">
    <property type="nucleotide sequence ID" value="XM_013381990.1"/>
</dbReference>
<proteinExistence type="predicted"/>
<dbReference type="OrthoDB" id="4080456at2759"/>
<dbReference type="VEuPathDB" id="MicrosporidiaDB:DI09_48p230"/>
<evidence type="ECO:0000313" key="1">
    <source>
        <dbReference type="EMBL" id="KGG51017.1"/>
    </source>
</evidence>
<dbReference type="Proteomes" id="UP000029725">
    <property type="component" value="Unassembled WGS sequence"/>
</dbReference>
<organism evidence="1 2">
    <name type="scientific">Mitosporidium daphniae</name>
    <dbReference type="NCBI Taxonomy" id="1485682"/>
    <lineage>
        <taxon>Eukaryota</taxon>
        <taxon>Fungi</taxon>
        <taxon>Fungi incertae sedis</taxon>
        <taxon>Microsporidia</taxon>
        <taxon>Mitosporidium</taxon>
    </lineage>
</organism>
<dbReference type="HOGENOM" id="CLU_2073725_0_0_1"/>
<evidence type="ECO:0000313" key="2">
    <source>
        <dbReference type="Proteomes" id="UP000029725"/>
    </source>
</evidence>
<dbReference type="GeneID" id="25260110"/>
<name>A0A098VPN1_9MICR</name>
<keyword evidence="2" id="KW-1185">Reference proteome</keyword>
<protein>
    <recommendedName>
        <fullName evidence="3">N-acetyltransferase domain-containing protein</fullName>
    </recommendedName>
</protein>
<dbReference type="EMBL" id="JMKJ01000432">
    <property type="protein sequence ID" value="KGG51017.1"/>
    <property type="molecule type" value="Genomic_DNA"/>
</dbReference>
<dbReference type="AlphaFoldDB" id="A0A098VPN1"/>